<dbReference type="NCBIfam" id="TIGR01450">
    <property type="entry name" value="recC"/>
    <property type="match status" value="1"/>
</dbReference>
<dbReference type="Pfam" id="PF04257">
    <property type="entry name" value="Exonuc_V_gamma"/>
    <property type="match status" value="1"/>
</dbReference>
<dbReference type="Pfam" id="PF17946">
    <property type="entry name" value="RecC_C"/>
    <property type="match status" value="1"/>
</dbReference>
<keyword evidence="6 10" id="KW-0269">Exonuclease</keyword>
<dbReference type="Gene3D" id="1.10.10.160">
    <property type="match status" value="1"/>
</dbReference>
<dbReference type="GO" id="GO:0003677">
    <property type="term" value="F:DNA binding"/>
    <property type="evidence" value="ECO:0007669"/>
    <property type="project" value="UniProtKB-UniRule"/>
</dbReference>
<evidence type="ECO:0000256" key="9">
    <source>
        <dbReference type="ARBA" id="ARBA00023204"/>
    </source>
</evidence>
<evidence type="ECO:0000256" key="6">
    <source>
        <dbReference type="ARBA" id="ARBA00022839"/>
    </source>
</evidence>
<dbReference type="Gene3D" id="3.40.50.300">
    <property type="entry name" value="P-loop containing nucleotide triphosphate hydrolases"/>
    <property type="match status" value="2"/>
</dbReference>
<dbReference type="Proteomes" id="UP001138768">
    <property type="component" value="Unassembled WGS sequence"/>
</dbReference>
<dbReference type="InterPro" id="IPR013986">
    <property type="entry name" value="DExx_box_DNA_helicase_dom_sf"/>
</dbReference>
<evidence type="ECO:0000313" key="13">
    <source>
        <dbReference type="Proteomes" id="UP001138768"/>
    </source>
</evidence>
<evidence type="ECO:0000256" key="4">
    <source>
        <dbReference type="ARBA" id="ARBA00022801"/>
    </source>
</evidence>
<comment type="similarity">
    <text evidence="10">Belongs to the RecC family.</text>
</comment>
<keyword evidence="1 10" id="KW-0540">Nuclease</keyword>
<evidence type="ECO:0000256" key="1">
    <source>
        <dbReference type="ARBA" id="ARBA00022722"/>
    </source>
</evidence>
<dbReference type="InterPro" id="IPR011335">
    <property type="entry name" value="Restrct_endonuc-II-like"/>
</dbReference>
<dbReference type="InterPro" id="IPR041500">
    <property type="entry name" value="RecC_C"/>
</dbReference>
<keyword evidence="8 10" id="KW-0238">DNA-binding</keyword>
<dbReference type="GO" id="GO:0008854">
    <property type="term" value="F:exodeoxyribonuclease V activity"/>
    <property type="evidence" value="ECO:0007669"/>
    <property type="project" value="InterPro"/>
</dbReference>
<evidence type="ECO:0000256" key="8">
    <source>
        <dbReference type="ARBA" id="ARBA00023125"/>
    </source>
</evidence>
<dbReference type="PIRSF" id="PIRSF000980">
    <property type="entry name" value="RecC"/>
    <property type="match status" value="1"/>
</dbReference>
<dbReference type="SUPFAM" id="SSF52980">
    <property type="entry name" value="Restriction endonuclease-like"/>
    <property type="match status" value="1"/>
</dbReference>
<evidence type="ECO:0000313" key="12">
    <source>
        <dbReference type="EMBL" id="MBK1620761.1"/>
    </source>
</evidence>
<keyword evidence="9 10" id="KW-0234">DNA repair</keyword>
<keyword evidence="4 10" id="KW-0378">Hydrolase</keyword>
<dbReference type="GO" id="GO:0000724">
    <property type="term" value="P:double-strand break repair via homologous recombination"/>
    <property type="evidence" value="ECO:0007669"/>
    <property type="project" value="UniProtKB-UniRule"/>
</dbReference>
<dbReference type="GO" id="GO:0005524">
    <property type="term" value="F:ATP binding"/>
    <property type="evidence" value="ECO:0007669"/>
    <property type="project" value="UniProtKB-UniRule"/>
</dbReference>
<accession>A0A9X1B6C7</accession>
<name>A0A9X1B6C7_9GAMM</name>
<reference evidence="12 13" key="1">
    <citation type="journal article" date="2020" name="Microorganisms">
        <title>Osmotic Adaptation and Compatible Solute Biosynthesis of Phototrophic Bacteria as Revealed from Genome Analyses.</title>
        <authorList>
            <person name="Imhoff J.F."/>
            <person name="Rahn T."/>
            <person name="Kunzel S."/>
            <person name="Keller A."/>
            <person name="Neulinger S.C."/>
        </authorList>
    </citation>
    <scope>NUCLEOTIDE SEQUENCE [LARGE SCALE GENOMIC DNA]</scope>
    <source>
        <strain evidence="12 13">DSM 25653</strain>
    </source>
</reference>
<comment type="miscellaneous">
    <text evidence="10">In the RecBCD complex, RecB has a slow 3'-5' helicase, an exonuclease activity and loads RecA onto ssDNA, RecD has a fast 5'-3' helicase activity, while RecC stimulates the ATPase and processivity of the RecB helicase and contributes to recognition of the Chi site.</text>
</comment>
<dbReference type="PANTHER" id="PTHR30591">
    <property type="entry name" value="RECBCD ENZYME SUBUNIT RECC"/>
    <property type="match status" value="1"/>
</dbReference>
<comment type="function">
    <text evidence="10">A helicase/nuclease that prepares dsDNA breaks (DSB) for recombinational DNA repair. Binds to DSBs and unwinds DNA via a highly rapid and processive ATP-dependent bidirectional helicase activity. Unwinds dsDNA until it encounters a Chi (crossover hotspot instigator) sequence from the 3' direction. Cuts ssDNA a few nucleotides 3' to the Chi site. The properties and activities of the enzyme are changed at Chi. The Chi-altered holoenzyme produces a long 3'-ssDNA overhang and facilitates RecA-binding to the ssDNA for homologous DNA recombination and repair. Holoenzyme degrades any linearized DNA that is unable to undergo homologous recombination. In the holoenzyme this subunit recognizes the wild-type Chi sequence, and when added to isolated RecB increases its ATP-dependent helicase processivity.</text>
</comment>
<dbReference type="HAMAP" id="MF_01486">
    <property type="entry name" value="RecC"/>
    <property type="match status" value="1"/>
</dbReference>
<dbReference type="GO" id="GO:0003678">
    <property type="term" value="F:DNA helicase activity"/>
    <property type="evidence" value="ECO:0007669"/>
    <property type="project" value="UniProtKB-UniRule"/>
</dbReference>
<dbReference type="PANTHER" id="PTHR30591:SF1">
    <property type="entry name" value="RECBCD ENZYME SUBUNIT RECC"/>
    <property type="match status" value="1"/>
</dbReference>
<evidence type="ECO:0000256" key="5">
    <source>
        <dbReference type="ARBA" id="ARBA00022806"/>
    </source>
</evidence>
<keyword evidence="3 10" id="KW-0227">DNA damage</keyword>
<sequence length="1208" mass="136735">MTPTTEHASDWPTGFMLIQGNRLESLRGLLSAWLSRHPLHPLENEVILVQSNGIGQWLKVALAAPRAEDSQDDDLSGGCGIAAALDLMLPARFLWQAYRAVLGDLPEISAYDKAPLVWRLYRLLGDLDGLATNTEEGAWLDPLRGFLASDGDARRRQQLAARLSDLYDQYQVYRADWLSAWEQGEDVLIRPNGTQIPLPEEHRWQPLLWRRLRQDLAKHHQDRNAPAPAAEASRAQIHQRFLAQAKTLSWVTRPSELPRRVIVFGISSLPRQAIEVLEAIAPVAQVMLFVHNPSQHYWGDLVEGRELFRELFRPYQRTATRKVPENLQDAELHLHGHPLLAAWGKQGRDYIRLLDEHDDRSVYEAHFAEQNLKIDLFESPLDATHPHNATLLQQLQDDILELRPLHERRALASSIDPRHDRSLSFLIAHGPQREVEILHDQLLDAFATAKRAGAPLHPRDILVMVPDISVYAPHIEAVFGRLERDDPRRIPFQITDQSQRQRDPLLIGVETLLNLPQARFAVSDLLDLLEIPALRARFGLAEADLPRLHHWIEGAKIRWGLDAEQRAGLDLPAGLEQNSWRFGLKRMLLGFATGGSDDWQDIEPYDEIGGLDAALIGPLAQLLEALGESWNLLQQPLTPAAWSALLAERIDALFLACSDADERALAQWRQVLEQWLLDCTYGGVEDERLPLEVVRDSLLPSLDTPTLSQRFLAGAVNFATLMPMRAIPFRQIWLLGMNDGDYPRSRRPADFDLMANDYRPGDRSRREDDRYLFLEALLAARERLVISWVGRSLRDDSERPPSVLVGQLRDHLQAGWRLAPEAVEAASDPSGQALLAALTRSHPLQPFSRRYFEPQRDPRLFTYANEWRRLYPDSTPADDAASQVPLFPERPPTLSAPTFDGTITLQTLGRFLRHPLRTFYSQRLALQLNVDAEIDANDEPFDLDGLQRWGLRAAILQRVERQLVAQPGIASETCLQQAVGRLARAGELPLAPFDVDWREDLQAQFATPLQRYRELLAEYPTAVPIRALSLSAGDLLLEDSLIGLRANEQGERLQLRLQPSELIKNGNLRWYHLVSHWPRHLAAQREAPTHTCLLGPGCEVWLPAMEEGEAEVLLQELMAGYIEGLTEPLPLACKTAFGVLRQKSKEKGADPVQDYEGGYQCSGERDEHVGYPRFWPDYTTLSAAAGFNELIERLYGPLYQQAITHKEL</sequence>
<dbReference type="RefSeq" id="WP_200248125.1">
    <property type="nucleotide sequence ID" value="NZ_NRRY01000047.1"/>
</dbReference>
<feature type="domain" description="RecC C-terminal" evidence="11">
    <location>
        <begin position="901"/>
        <end position="1142"/>
    </location>
</feature>
<dbReference type="Gene3D" id="1.10.10.990">
    <property type="match status" value="1"/>
</dbReference>
<gene>
    <name evidence="10 12" type="primary">recC</name>
    <name evidence="12" type="ORF">CKO42_20465</name>
</gene>
<dbReference type="InterPro" id="IPR027417">
    <property type="entry name" value="P-loop_NTPase"/>
</dbReference>
<organism evidence="12 13">
    <name type="scientific">Lamprobacter modestohalophilus</name>
    <dbReference type="NCBI Taxonomy" id="1064514"/>
    <lineage>
        <taxon>Bacteria</taxon>
        <taxon>Pseudomonadati</taxon>
        <taxon>Pseudomonadota</taxon>
        <taxon>Gammaproteobacteria</taxon>
        <taxon>Chromatiales</taxon>
        <taxon>Chromatiaceae</taxon>
        <taxon>Lamprobacter</taxon>
    </lineage>
</organism>
<dbReference type="GO" id="GO:0009338">
    <property type="term" value="C:exodeoxyribonuclease V complex"/>
    <property type="evidence" value="ECO:0007669"/>
    <property type="project" value="InterPro"/>
</dbReference>
<dbReference type="InterPro" id="IPR006697">
    <property type="entry name" value="RecC"/>
</dbReference>
<dbReference type="Gene3D" id="3.40.50.10930">
    <property type="match status" value="1"/>
</dbReference>
<keyword evidence="13" id="KW-1185">Reference proteome</keyword>
<evidence type="ECO:0000256" key="3">
    <source>
        <dbReference type="ARBA" id="ARBA00022763"/>
    </source>
</evidence>
<comment type="caution">
    <text evidence="12">The sequence shown here is derived from an EMBL/GenBank/DDBJ whole genome shotgun (WGS) entry which is preliminary data.</text>
</comment>
<dbReference type="EMBL" id="NRRY01000047">
    <property type="protein sequence ID" value="MBK1620761.1"/>
    <property type="molecule type" value="Genomic_DNA"/>
</dbReference>
<evidence type="ECO:0000256" key="2">
    <source>
        <dbReference type="ARBA" id="ARBA00022741"/>
    </source>
</evidence>
<keyword evidence="7 10" id="KW-0067">ATP-binding</keyword>
<dbReference type="AlphaFoldDB" id="A0A9X1B6C7"/>
<evidence type="ECO:0000256" key="7">
    <source>
        <dbReference type="ARBA" id="ARBA00022840"/>
    </source>
</evidence>
<evidence type="ECO:0000259" key="11">
    <source>
        <dbReference type="Pfam" id="PF17946"/>
    </source>
</evidence>
<protein>
    <recommendedName>
        <fullName evidence="10">RecBCD enzyme subunit RecC</fullName>
    </recommendedName>
    <alternativeName>
        <fullName evidence="10">Exonuclease V subunit RecC</fullName>
        <shortName evidence="10">ExoV subunit RecC</shortName>
    </alternativeName>
    <alternativeName>
        <fullName evidence="10">Helicase/nuclease RecBCD subunit RecC</fullName>
    </alternativeName>
</protein>
<dbReference type="SUPFAM" id="SSF52540">
    <property type="entry name" value="P-loop containing nucleoside triphosphate hydrolases"/>
    <property type="match status" value="2"/>
</dbReference>
<keyword evidence="5 10" id="KW-0347">Helicase</keyword>
<proteinExistence type="inferred from homology"/>
<evidence type="ECO:0000256" key="10">
    <source>
        <dbReference type="HAMAP-Rule" id="MF_01486"/>
    </source>
</evidence>
<keyword evidence="2 10" id="KW-0547">Nucleotide-binding</keyword>
<comment type="subunit">
    <text evidence="10">Heterotrimer of RecB, RecC and RecD. All subunits contribute to DNA-binding.</text>
</comment>